<evidence type="ECO:0000256" key="5">
    <source>
        <dbReference type="ARBA" id="ARBA00048427"/>
    </source>
</evidence>
<feature type="domain" description="Phospholipid/glycerol acyltransferase" evidence="7">
    <location>
        <begin position="185"/>
        <end position="309"/>
    </location>
</feature>
<keyword evidence="8" id="KW-0012">Acyltransferase</keyword>
<keyword evidence="6" id="KW-0812">Transmembrane</keyword>
<dbReference type="InterPro" id="IPR002123">
    <property type="entry name" value="Plipid/glycerol_acylTrfase"/>
</dbReference>
<dbReference type="GO" id="GO:0016024">
    <property type="term" value="P:CDP-diacylglycerol biosynthetic process"/>
    <property type="evidence" value="ECO:0007669"/>
    <property type="project" value="UniProtKB-UniPathway"/>
</dbReference>
<dbReference type="Pfam" id="PF01553">
    <property type="entry name" value="Acyltransferase"/>
    <property type="match status" value="1"/>
</dbReference>
<comment type="pathway">
    <text evidence="2">Phospholipid metabolism; CDP-diacylglycerol biosynthesis; CDP-diacylglycerol from sn-glycerol 3-phosphate: step 1/3.</text>
</comment>
<keyword evidence="6" id="KW-0472">Membrane</keyword>
<dbReference type="STRING" id="564137.SAMN04488238_104145"/>
<dbReference type="PANTHER" id="PTHR12563">
    <property type="entry name" value="GLYCEROL-3-PHOSPHATE ACYLTRANSFERASE"/>
    <property type="match status" value="1"/>
</dbReference>
<dbReference type="EMBL" id="FNOM01000004">
    <property type="protein sequence ID" value="SDW90482.1"/>
    <property type="molecule type" value="Genomic_DNA"/>
</dbReference>
<evidence type="ECO:0000259" key="7">
    <source>
        <dbReference type="SMART" id="SM00563"/>
    </source>
</evidence>
<comment type="subcellular location">
    <subcellularLocation>
        <location evidence="1">Endomembrane system</location>
        <topology evidence="1">Peripheral membrane protein</topology>
    </subcellularLocation>
</comment>
<dbReference type="InterPro" id="IPR022284">
    <property type="entry name" value="GPAT/DHAPAT"/>
</dbReference>
<dbReference type="SMART" id="SM00563">
    <property type="entry name" value="PlsC"/>
    <property type="match status" value="1"/>
</dbReference>
<dbReference type="GO" id="GO:0004366">
    <property type="term" value="F:glycerol-3-phosphate O-acyltransferase activity"/>
    <property type="evidence" value="ECO:0007669"/>
    <property type="project" value="UniProtKB-EC"/>
</dbReference>
<name>A0A1H2XC29_9RHOB</name>
<sequence length="510" mass="57220">MSRTNCCNAAQRHRIHDALTRPIAPLSPLRHCALMSDPITLPFWLLSLILVFAGASFLSHFLFPSVRWFFRRRMERAVERLNQRLERPIQPFKLMRRKDMIIRLIYDPQVMEAVVEYARENNVPESVAFQCARSYAREIVPAFSAATYFGFAIRVTRRLSRALYKVRLAQHDDLPIRDIDKKASVVFVMNHRSNMDYVLVTWLAAQRSAISYAVGEWARIWPLQALIRSMGAYFIRRRYLSPLYRRVLARYVQMATHEGVTQAIFPEGGLSLDGGVGPGKKGLLHYIVSDFQLDDGRDVVFIPVGLNYDRVLEDRVLIAAAANKERRFRVRGSAIFGFIARHLWNRVRGRFQSFGYAAVCYGRPISLEHYLRATPAATTDDLAATLMAAITATVPVLPVPLVAAALSGAPASDRAALDATAEDLVTQLRARGVRLHLPDGNIAQAVTAGLETLLLRKLVIADGDTLRIAKGEDAIVAFYAKSVQQHLDRIQPATAPEPTVCLTLQSPTET</sequence>
<gene>
    <name evidence="8" type="ORF">SAMN04488238_104145</name>
</gene>
<accession>A0A1H2XC29</accession>
<evidence type="ECO:0000256" key="1">
    <source>
        <dbReference type="ARBA" id="ARBA00004184"/>
    </source>
</evidence>
<dbReference type="SUPFAM" id="SSF69593">
    <property type="entry name" value="Glycerol-3-phosphate (1)-acyltransferase"/>
    <property type="match status" value="1"/>
</dbReference>
<keyword evidence="9" id="KW-1185">Reference proteome</keyword>
<proteinExistence type="predicted"/>
<reference evidence="8 9" key="1">
    <citation type="submission" date="2016-10" db="EMBL/GenBank/DDBJ databases">
        <authorList>
            <person name="de Groot N.N."/>
        </authorList>
    </citation>
    <scope>NUCLEOTIDE SEQUENCE [LARGE SCALE GENOMIC DNA]</scope>
    <source>
        <strain evidence="8 9">CGMCC 1.8894</strain>
    </source>
</reference>
<protein>
    <recommendedName>
        <fullName evidence="4">Glycerol-3-phosphate acyltransferase</fullName>
        <ecNumber evidence="3">2.3.1.15</ecNumber>
    </recommendedName>
</protein>
<evidence type="ECO:0000256" key="4">
    <source>
        <dbReference type="ARBA" id="ARBA00013432"/>
    </source>
</evidence>
<evidence type="ECO:0000256" key="2">
    <source>
        <dbReference type="ARBA" id="ARBA00004765"/>
    </source>
</evidence>
<evidence type="ECO:0000256" key="6">
    <source>
        <dbReference type="SAM" id="Phobius"/>
    </source>
</evidence>
<feature type="transmembrane region" description="Helical" evidence="6">
    <location>
        <begin position="43"/>
        <end position="70"/>
    </location>
</feature>
<dbReference type="AlphaFoldDB" id="A0A1H2XC29"/>
<organism evidence="8 9">
    <name type="scientific">Roseicitreum antarcticum</name>
    <dbReference type="NCBI Taxonomy" id="564137"/>
    <lineage>
        <taxon>Bacteria</taxon>
        <taxon>Pseudomonadati</taxon>
        <taxon>Pseudomonadota</taxon>
        <taxon>Alphaproteobacteria</taxon>
        <taxon>Rhodobacterales</taxon>
        <taxon>Paracoccaceae</taxon>
        <taxon>Roseicitreum</taxon>
    </lineage>
</organism>
<dbReference type="Proteomes" id="UP000198539">
    <property type="component" value="Unassembled WGS sequence"/>
</dbReference>
<dbReference type="PANTHER" id="PTHR12563:SF17">
    <property type="entry name" value="DIHYDROXYACETONE PHOSPHATE ACYLTRANSFERASE"/>
    <property type="match status" value="1"/>
</dbReference>
<dbReference type="Pfam" id="PF19277">
    <property type="entry name" value="GPAT_C"/>
    <property type="match status" value="1"/>
</dbReference>
<dbReference type="GO" id="GO:0012505">
    <property type="term" value="C:endomembrane system"/>
    <property type="evidence" value="ECO:0007669"/>
    <property type="project" value="UniProtKB-SubCell"/>
</dbReference>
<keyword evidence="6" id="KW-1133">Transmembrane helix</keyword>
<dbReference type="UniPathway" id="UPA00557">
    <property type="reaction ID" value="UER00612"/>
</dbReference>
<evidence type="ECO:0000256" key="3">
    <source>
        <dbReference type="ARBA" id="ARBA00013113"/>
    </source>
</evidence>
<evidence type="ECO:0000313" key="9">
    <source>
        <dbReference type="Proteomes" id="UP000198539"/>
    </source>
</evidence>
<dbReference type="InterPro" id="IPR045520">
    <property type="entry name" value="GPAT/DHAPAT_C"/>
</dbReference>
<keyword evidence="8" id="KW-0808">Transferase</keyword>
<evidence type="ECO:0000313" key="8">
    <source>
        <dbReference type="EMBL" id="SDW90482.1"/>
    </source>
</evidence>
<comment type="catalytic activity">
    <reaction evidence="5">
        <text>sn-glycerol 3-phosphate + an acyl-CoA = a 1-acyl-sn-glycero-3-phosphate + CoA</text>
        <dbReference type="Rhea" id="RHEA:15325"/>
        <dbReference type="ChEBI" id="CHEBI:57287"/>
        <dbReference type="ChEBI" id="CHEBI:57597"/>
        <dbReference type="ChEBI" id="CHEBI:57970"/>
        <dbReference type="ChEBI" id="CHEBI:58342"/>
        <dbReference type="EC" id="2.3.1.15"/>
    </reaction>
</comment>
<dbReference type="EC" id="2.3.1.15" evidence="3"/>